<keyword evidence="8" id="KW-1133">Transmembrane helix</keyword>
<comment type="pathway">
    <text evidence="3">Secondary metabolite biosynthesis.</text>
</comment>
<keyword evidence="10 13" id="KW-0408">Iron</keyword>
<dbReference type="InParanoid" id="A0A5C3PIK0"/>
<dbReference type="GO" id="GO:0016020">
    <property type="term" value="C:membrane"/>
    <property type="evidence" value="ECO:0007669"/>
    <property type="project" value="UniProtKB-SubCell"/>
</dbReference>
<dbReference type="GO" id="GO:0016705">
    <property type="term" value="F:oxidoreductase activity, acting on paired donors, with incorporation or reduction of molecular oxygen"/>
    <property type="evidence" value="ECO:0007669"/>
    <property type="project" value="InterPro"/>
</dbReference>
<proteinExistence type="inferred from homology"/>
<organism evidence="15 16">
    <name type="scientific">Polyporus arcularius HHB13444</name>
    <dbReference type="NCBI Taxonomy" id="1314778"/>
    <lineage>
        <taxon>Eukaryota</taxon>
        <taxon>Fungi</taxon>
        <taxon>Dikarya</taxon>
        <taxon>Basidiomycota</taxon>
        <taxon>Agaricomycotina</taxon>
        <taxon>Agaricomycetes</taxon>
        <taxon>Polyporales</taxon>
        <taxon>Polyporaceae</taxon>
        <taxon>Polyporus</taxon>
    </lineage>
</organism>
<evidence type="ECO:0000256" key="2">
    <source>
        <dbReference type="ARBA" id="ARBA00004167"/>
    </source>
</evidence>
<dbReference type="AlphaFoldDB" id="A0A5C3PIK0"/>
<evidence type="ECO:0000256" key="8">
    <source>
        <dbReference type="ARBA" id="ARBA00022989"/>
    </source>
</evidence>
<dbReference type="InterPro" id="IPR036396">
    <property type="entry name" value="Cyt_P450_sf"/>
</dbReference>
<keyword evidence="5 13" id="KW-0349">Heme</keyword>
<comment type="cofactor">
    <cofactor evidence="1 13">
        <name>heme</name>
        <dbReference type="ChEBI" id="CHEBI:30413"/>
    </cofactor>
</comment>
<dbReference type="PRINTS" id="PR00463">
    <property type="entry name" value="EP450I"/>
</dbReference>
<dbReference type="Gene3D" id="1.10.630.10">
    <property type="entry name" value="Cytochrome P450"/>
    <property type="match status" value="1"/>
</dbReference>
<evidence type="ECO:0000256" key="11">
    <source>
        <dbReference type="ARBA" id="ARBA00023033"/>
    </source>
</evidence>
<dbReference type="Proteomes" id="UP000308197">
    <property type="component" value="Unassembled WGS sequence"/>
</dbReference>
<dbReference type="PANTHER" id="PTHR46300:SF7">
    <property type="entry name" value="P450, PUTATIVE (EUROFUNG)-RELATED"/>
    <property type="match status" value="1"/>
</dbReference>
<evidence type="ECO:0000256" key="12">
    <source>
        <dbReference type="ARBA" id="ARBA00023136"/>
    </source>
</evidence>
<dbReference type="Pfam" id="PF00067">
    <property type="entry name" value="p450"/>
    <property type="match status" value="1"/>
</dbReference>
<evidence type="ECO:0000256" key="5">
    <source>
        <dbReference type="ARBA" id="ARBA00022617"/>
    </source>
</evidence>
<evidence type="ECO:0000256" key="14">
    <source>
        <dbReference type="RuleBase" id="RU000461"/>
    </source>
</evidence>
<evidence type="ECO:0000313" key="15">
    <source>
        <dbReference type="EMBL" id="TFK89615.1"/>
    </source>
</evidence>
<evidence type="ECO:0000256" key="10">
    <source>
        <dbReference type="ARBA" id="ARBA00023004"/>
    </source>
</evidence>
<dbReference type="InterPro" id="IPR050364">
    <property type="entry name" value="Cytochrome_P450_fung"/>
</dbReference>
<dbReference type="CDD" id="cd11065">
    <property type="entry name" value="CYP64-like"/>
    <property type="match status" value="1"/>
</dbReference>
<keyword evidence="6" id="KW-0812">Transmembrane</keyword>
<evidence type="ECO:0000256" key="13">
    <source>
        <dbReference type="PIRSR" id="PIRSR602401-1"/>
    </source>
</evidence>
<dbReference type="SUPFAM" id="SSF48264">
    <property type="entry name" value="Cytochrome P450"/>
    <property type="match status" value="1"/>
</dbReference>
<evidence type="ECO:0000256" key="6">
    <source>
        <dbReference type="ARBA" id="ARBA00022692"/>
    </source>
</evidence>
<dbReference type="GO" id="GO:0005506">
    <property type="term" value="F:iron ion binding"/>
    <property type="evidence" value="ECO:0007669"/>
    <property type="project" value="InterPro"/>
</dbReference>
<dbReference type="PROSITE" id="PS00086">
    <property type="entry name" value="CYTOCHROME_P450"/>
    <property type="match status" value="1"/>
</dbReference>
<keyword evidence="11 14" id="KW-0503">Monooxygenase</keyword>
<keyword evidence="7 13" id="KW-0479">Metal-binding</keyword>
<feature type="binding site" description="axial binding residue" evidence="13">
    <location>
        <position position="452"/>
    </location>
    <ligand>
        <name>heme</name>
        <dbReference type="ChEBI" id="CHEBI:30413"/>
    </ligand>
    <ligandPart>
        <name>Fe</name>
        <dbReference type="ChEBI" id="CHEBI:18248"/>
    </ligandPart>
</feature>
<keyword evidence="16" id="KW-1185">Reference proteome</keyword>
<gene>
    <name evidence="15" type="ORF">K466DRAFT_609542</name>
</gene>
<dbReference type="InterPro" id="IPR002401">
    <property type="entry name" value="Cyt_P450_E_grp-I"/>
</dbReference>
<dbReference type="GO" id="GO:0004497">
    <property type="term" value="F:monooxygenase activity"/>
    <property type="evidence" value="ECO:0007669"/>
    <property type="project" value="UniProtKB-KW"/>
</dbReference>
<protein>
    <submittedName>
        <fullName evidence="15">Cytochrome P450 98A3</fullName>
    </submittedName>
</protein>
<dbReference type="EMBL" id="ML211070">
    <property type="protein sequence ID" value="TFK89615.1"/>
    <property type="molecule type" value="Genomic_DNA"/>
</dbReference>
<keyword evidence="9 14" id="KW-0560">Oxidoreductase</keyword>
<name>A0A5C3PIK0_9APHY</name>
<dbReference type="InterPro" id="IPR017972">
    <property type="entry name" value="Cyt_P450_CS"/>
</dbReference>
<accession>A0A5C3PIK0</accession>
<evidence type="ECO:0000256" key="7">
    <source>
        <dbReference type="ARBA" id="ARBA00022723"/>
    </source>
</evidence>
<keyword evidence="12" id="KW-0472">Membrane</keyword>
<dbReference type="PANTHER" id="PTHR46300">
    <property type="entry name" value="P450, PUTATIVE (EUROFUNG)-RELATED-RELATED"/>
    <property type="match status" value="1"/>
</dbReference>
<sequence>MSDHLLSPTIATLLCGVCLLLVHLHYKALAFSARSRGRPLPPGPRPLPLVGNLFDIPTRFPWRAYQEYSKQYGKIISFQAMGQTLVVIDDPEIAVDLLEKRSDIYSSRPDSIVVELTGWAWNFGFMPYGQGWRSRRRVVWQQFHPGVVGKFNDSLEENAQNFLKRLLGGSPKELRDNVRYSVGTTLLKVAYGLQTMETGDKYISTFEEAIKSLDLLMPGTTFIEFFPVLARFPTWFPGMGVLRRMANHRRVATEIPDNTWNDAKSAASSGNAPASSASALIAQLSRLDGEEMPAQEAICREAIAVAYVAGIDTTHASICAFFLAMSLYPDVQKKAREELDAVVGSTRLPKLGNRANLPYINAIVKETLRWHTVTPMDIPHASTEDDEYDGFFIPEGSIVMVNAWSSRSILHDPARYPQPEEFVPTRFIKNGILNLEAGDPAHIVFGFGRRICPGRYFAEAALFIYIASVLHTLDISPPLDEDGRPIRIEPQPTSELVTHLEDCRCNVKPRSAWAEALARGTE</sequence>
<reference evidence="15 16" key="1">
    <citation type="journal article" date="2019" name="Nat. Ecol. Evol.">
        <title>Megaphylogeny resolves global patterns of mushroom evolution.</title>
        <authorList>
            <person name="Varga T."/>
            <person name="Krizsan K."/>
            <person name="Foldi C."/>
            <person name="Dima B."/>
            <person name="Sanchez-Garcia M."/>
            <person name="Sanchez-Ramirez S."/>
            <person name="Szollosi G.J."/>
            <person name="Szarkandi J.G."/>
            <person name="Papp V."/>
            <person name="Albert L."/>
            <person name="Andreopoulos W."/>
            <person name="Angelini C."/>
            <person name="Antonin V."/>
            <person name="Barry K.W."/>
            <person name="Bougher N.L."/>
            <person name="Buchanan P."/>
            <person name="Buyck B."/>
            <person name="Bense V."/>
            <person name="Catcheside P."/>
            <person name="Chovatia M."/>
            <person name="Cooper J."/>
            <person name="Damon W."/>
            <person name="Desjardin D."/>
            <person name="Finy P."/>
            <person name="Geml J."/>
            <person name="Haridas S."/>
            <person name="Hughes K."/>
            <person name="Justo A."/>
            <person name="Karasinski D."/>
            <person name="Kautmanova I."/>
            <person name="Kiss B."/>
            <person name="Kocsube S."/>
            <person name="Kotiranta H."/>
            <person name="LaButti K.M."/>
            <person name="Lechner B.E."/>
            <person name="Liimatainen K."/>
            <person name="Lipzen A."/>
            <person name="Lukacs Z."/>
            <person name="Mihaltcheva S."/>
            <person name="Morgado L.N."/>
            <person name="Niskanen T."/>
            <person name="Noordeloos M.E."/>
            <person name="Ohm R.A."/>
            <person name="Ortiz-Santana B."/>
            <person name="Ovrebo C."/>
            <person name="Racz N."/>
            <person name="Riley R."/>
            <person name="Savchenko A."/>
            <person name="Shiryaev A."/>
            <person name="Soop K."/>
            <person name="Spirin V."/>
            <person name="Szebenyi C."/>
            <person name="Tomsovsky M."/>
            <person name="Tulloss R.E."/>
            <person name="Uehling J."/>
            <person name="Grigoriev I.V."/>
            <person name="Vagvolgyi C."/>
            <person name="Papp T."/>
            <person name="Martin F.M."/>
            <person name="Miettinen O."/>
            <person name="Hibbett D.S."/>
            <person name="Nagy L.G."/>
        </authorList>
    </citation>
    <scope>NUCLEOTIDE SEQUENCE [LARGE SCALE GENOMIC DNA]</scope>
    <source>
        <strain evidence="15 16">HHB13444</strain>
    </source>
</reference>
<evidence type="ECO:0000256" key="4">
    <source>
        <dbReference type="ARBA" id="ARBA00010617"/>
    </source>
</evidence>
<dbReference type="STRING" id="1314778.A0A5C3PIK0"/>
<evidence type="ECO:0000313" key="16">
    <source>
        <dbReference type="Proteomes" id="UP000308197"/>
    </source>
</evidence>
<dbReference type="PRINTS" id="PR00385">
    <property type="entry name" value="P450"/>
</dbReference>
<dbReference type="GO" id="GO:0020037">
    <property type="term" value="F:heme binding"/>
    <property type="evidence" value="ECO:0007669"/>
    <property type="project" value="InterPro"/>
</dbReference>
<evidence type="ECO:0000256" key="3">
    <source>
        <dbReference type="ARBA" id="ARBA00005179"/>
    </source>
</evidence>
<evidence type="ECO:0000256" key="1">
    <source>
        <dbReference type="ARBA" id="ARBA00001971"/>
    </source>
</evidence>
<dbReference type="InterPro" id="IPR001128">
    <property type="entry name" value="Cyt_P450"/>
</dbReference>
<evidence type="ECO:0000256" key="9">
    <source>
        <dbReference type="ARBA" id="ARBA00023002"/>
    </source>
</evidence>
<comment type="subcellular location">
    <subcellularLocation>
        <location evidence="2">Membrane</location>
        <topology evidence="2">Single-pass membrane protein</topology>
    </subcellularLocation>
</comment>
<comment type="similarity">
    <text evidence="4 14">Belongs to the cytochrome P450 family.</text>
</comment>